<evidence type="ECO:0000256" key="1">
    <source>
        <dbReference type="SAM" id="SignalP"/>
    </source>
</evidence>
<reference evidence="2 3" key="1">
    <citation type="submission" date="2016-07" db="EMBL/GenBank/DDBJ databases">
        <authorList>
            <person name="Lefevre C.T."/>
        </authorList>
    </citation>
    <scope>NUCLEOTIDE SEQUENCE [LARGE SCALE GENOMIC DNA]</scope>
    <source>
        <strain evidence="2">PR1</strain>
    </source>
</reference>
<protein>
    <recommendedName>
        <fullName evidence="4">VWFA domain-containing protein</fullName>
    </recommendedName>
</protein>
<dbReference type="STRING" id="1867952.MTBPR1_30106"/>
<dbReference type="AlphaFoldDB" id="A0A1C3RHH7"/>
<keyword evidence="3" id="KW-1185">Reference proteome</keyword>
<accession>A0A1C3RHH7</accession>
<feature type="signal peptide" evidence="1">
    <location>
        <begin position="1"/>
        <end position="21"/>
    </location>
</feature>
<dbReference type="EMBL" id="FLYE01000023">
    <property type="protein sequence ID" value="SCA56736.1"/>
    <property type="molecule type" value="Genomic_DNA"/>
</dbReference>
<evidence type="ECO:0000313" key="2">
    <source>
        <dbReference type="EMBL" id="SCA56736.1"/>
    </source>
</evidence>
<keyword evidence="1" id="KW-0732">Signal</keyword>
<gene>
    <name evidence="2" type="ORF">MTBPR1_30106</name>
</gene>
<organism evidence="2 3">
    <name type="scientific">Candidatus Terasakiella magnetica</name>
    <dbReference type="NCBI Taxonomy" id="1867952"/>
    <lineage>
        <taxon>Bacteria</taxon>
        <taxon>Pseudomonadati</taxon>
        <taxon>Pseudomonadota</taxon>
        <taxon>Alphaproteobacteria</taxon>
        <taxon>Rhodospirillales</taxon>
        <taxon>Terasakiellaceae</taxon>
        <taxon>Terasakiella</taxon>
    </lineage>
</organism>
<feature type="chain" id="PRO_5008680755" description="VWFA domain-containing protein" evidence="1">
    <location>
        <begin position="22"/>
        <end position="209"/>
    </location>
</feature>
<evidence type="ECO:0008006" key="4">
    <source>
        <dbReference type="Google" id="ProtNLM"/>
    </source>
</evidence>
<sequence length="209" mass="22868">MSRTFLVFLLAFFLFNASAQAAVQIVIMDNGGTLQQTDQGTFLAKKALLQKLSVDASGFFGDDEIAIILSNSATVEYQKPASQVPATISAVLPFMKAQPVCSNLVEALHAAVNVLRKLPADEVKGSQIHLFSSLITTPNDCDDYVANVPQAIPSELNLVYIAKRHIPLNVYWAQNTQKKIWDQYMTQKGVNARIFGVIESVSHLGVEVD</sequence>
<dbReference type="Proteomes" id="UP000231658">
    <property type="component" value="Unassembled WGS sequence"/>
</dbReference>
<evidence type="ECO:0000313" key="3">
    <source>
        <dbReference type="Proteomes" id="UP000231658"/>
    </source>
</evidence>
<proteinExistence type="predicted"/>
<name>A0A1C3RHH7_9PROT</name>
<dbReference type="RefSeq" id="WP_069188814.1">
    <property type="nucleotide sequence ID" value="NZ_FLYE01000023.1"/>
</dbReference>